<dbReference type="EMBL" id="QDKQ01000024">
    <property type="protein sequence ID" value="PVM92760.1"/>
    <property type="molecule type" value="Genomic_DNA"/>
</dbReference>
<dbReference type="OrthoDB" id="5360818at2"/>
<comment type="caution">
    <text evidence="2">The sequence shown here is derived from an EMBL/GenBank/DDBJ whole genome shotgun (WGS) entry which is preliminary data.</text>
</comment>
<gene>
    <name evidence="2" type="ORF">DDF67_05185</name>
</gene>
<sequence length="168" mass="18830">MTGRAKFLAGLVFGCIVLLSPVVIRPDARLIFNATASAPLGFYWRDNAEPGVGELALVRPPPHLARWLAVRRYLPINVPLIKHVAAEEGQFVCIRNRVVYIDGVQIGDVLTHDRVGRFLSEASICRRLSADEVFLLNTAPRSLDGRYFGPLQRRDVEGRLTPVWTWGR</sequence>
<dbReference type="InterPro" id="IPR036286">
    <property type="entry name" value="LexA/Signal_pep-like_sf"/>
</dbReference>
<accession>A0A2T9K9V3</accession>
<dbReference type="InterPro" id="IPR019533">
    <property type="entry name" value="Peptidase_S26"/>
</dbReference>
<dbReference type="SUPFAM" id="SSF51306">
    <property type="entry name" value="LexA/Signal peptidase"/>
    <property type="match status" value="1"/>
</dbReference>
<proteinExistence type="predicted"/>
<dbReference type="RefSeq" id="WP_109099868.1">
    <property type="nucleotide sequence ID" value="NZ_QDKQ01000024.1"/>
</dbReference>
<organism evidence="2 3">
    <name type="scientific">Caulobacter endophyticus</name>
    <dbReference type="NCBI Taxonomy" id="2172652"/>
    <lineage>
        <taxon>Bacteria</taxon>
        <taxon>Pseudomonadati</taxon>
        <taxon>Pseudomonadota</taxon>
        <taxon>Alphaproteobacteria</taxon>
        <taxon>Caulobacterales</taxon>
        <taxon>Caulobacteraceae</taxon>
        <taxon>Caulobacter</taxon>
    </lineage>
</organism>
<evidence type="ECO:0000313" key="2">
    <source>
        <dbReference type="EMBL" id="PVM92760.1"/>
    </source>
</evidence>
<evidence type="ECO:0000259" key="1">
    <source>
        <dbReference type="Pfam" id="PF10502"/>
    </source>
</evidence>
<keyword evidence="3" id="KW-1185">Reference proteome</keyword>
<dbReference type="Proteomes" id="UP000245073">
    <property type="component" value="Unassembled WGS sequence"/>
</dbReference>
<dbReference type="Gene3D" id="2.10.109.10">
    <property type="entry name" value="Umud Fragment, subunit A"/>
    <property type="match status" value="1"/>
</dbReference>
<dbReference type="AlphaFoldDB" id="A0A2T9K9V3"/>
<evidence type="ECO:0000313" key="3">
    <source>
        <dbReference type="Proteomes" id="UP000245073"/>
    </source>
</evidence>
<dbReference type="GO" id="GO:0006465">
    <property type="term" value="P:signal peptide processing"/>
    <property type="evidence" value="ECO:0007669"/>
    <property type="project" value="InterPro"/>
</dbReference>
<protein>
    <submittedName>
        <fullName evidence="2">Peptidase</fullName>
    </submittedName>
</protein>
<dbReference type="Pfam" id="PF10502">
    <property type="entry name" value="Peptidase_S26"/>
    <property type="match status" value="1"/>
</dbReference>
<dbReference type="GO" id="GO:0004252">
    <property type="term" value="F:serine-type endopeptidase activity"/>
    <property type="evidence" value="ECO:0007669"/>
    <property type="project" value="InterPro"/>
</dbReference>
<name>A0A2T9K9V3_9CAUL</name>
<feature type="domain" description="Peptidase S26" evidence="1">
    <location>
        <begin position="47"/>
        <end position="164"/>
    </location>
</feature>
<reference evidence="2 3" key="1">
    <citation type="submission" date="2018-04" db="EMBL/GenBank/DDBJ databases">
        <title>The genome sequence of Caulobacter sp. 744.</title>
        <authorList>
            <person name="Gao J."/>
            <person name="Sun J."/>
        </authorList>
    </citation>
    <scope>NUCLEOTIDE SEQUENCE [LARGE SCALE GENOMIC DNA]</scope>
    <source>
        <strain evidence="2 3">774</strain>
    </source>
</reference>